<evidence type="ECO:0000313" key="9">
    <source>
        <dbReference type="EMBL" id="ESO11108.1"/>
    </source>
</evidence>
<evidence type="ECO:0000256" key="6">
    <source>
        <dbReference type="ARBA" id="ARBA00023152"/>
    </source>
</evidence>
<dbReference type="GO" id="GO:0005829">
    <property type="term" value="C:cytosol"/>
    <property type="evidence" value="ECO:0000318"/>
    <property type="project" value="GO_Central"/>
</dbReference>
<dbReference type="NCBIfam" id="NF033379">
    <property type="entry name" value="FrucBisAld_I"/>
    <property type="match status" value="1"/>
</dbReference>
<name>T1G880_HELRO</name>
<keyword evidence="8" id="KW-0704">Schiff base</keyword>
<dbReference type="GO" id="GO:0030388">
    <property type="term" value="P:fructose 1,6-bisphosphate metabolic process"/>
    <property type="evidence" value="ECO:0000318"/>
    <property type="project" value="GO_Central"/>
</dbReference>
<proteinExistence type="inferred from homology"/>
<dbReference type="CTD" id="20217277"/>
<dbReference type="OMA" id="EVASMVW"/>
<evidence type="ECO:0000256" key="2">
    <source>
        <dbReference type="ARBA" id="ARBA00004714"/>
    </source>
</evidence>
<evidence type="ECO:0000313" key="10">
    <source>
        <dbReference type="EnsemblMetazoa" id="HelroP91686"/>
    </source>
</evidence>
<evidence type="ECO:0000256" key="1">
    <source>
        <dbReference type="ARBA" id="ARBA00000441"/>
    </source>
</evidence>
<dbReference type="FunFam" id="3.20.20.70:FF:000140">
    <property type="entry name" value="Fructose-bisphosphate aldolase"/>
    <property type="match status" value="1"/>
</dbReference>
<evidence type="ECO:0000256" key="5">
    <source>
        <dbReference type="ARBA" id="ARBA00013779"/>
    </source>
</evidence>
<sequence>MTARFVPYLPKDREDELRRIARALIAPGKGILAADESNASMHKRLDMIKMENNEENRRKFREMLLCCGKEMSEHIGGCILFHETLYQKANDGVPFVKHLQQNGVVPGIKVDMGVVPLAGSDAETTTQGLDNLAERCAQYKKDGAHFTKWRCTLKIQQFTPTYQAMIENANVLARYASISQQNRLVPIIEPEILPDGNHDIETTKEIAEKVLQFVMHSLAIHNVFLEGLLLKVAMVTPGFKCPKRNTADEIASFTLSALQRRIPPAIPGIVFLSGGMAEDEATANLNAMNKLPNRPWALSFSFARALQTSATLIWHGKEENQKAAREEMLKIAKANGLATLGKFQGNLKTFASGKNTFVADNAY</sequence>
<keyword evidence="7" id="KW-0456">Lyase</keyword>
<dbReference type="EMBL" id="KB095853">
    <property type="protein sequence ID" value="ESO11108.1"/>
    <property type="molecule type" value="Genomic_DNA"/>
</dbReference>
<comment type="similarity">
    <text evidence="3">Belongs to the class I fructose-bisphosphate aldolase family.</text>
</comment>
<organism evidence="10 11">
    <name type="scientific">Helobdella robusta</name>
    <name type="common">Californian leech</name>
    <dbReference type="NCBI Taxonomy" id="6412"/>
    <lineage>
        <taxon>Eukaryota</taxon>
        <taxon>Metazoa</taxon>
        <taxon>Spiralia</taxon>
        <taxon>Lophotrochozoa</taxon>
        <taxon>Annelida</taxon>
        <taxon>Clitellata</taxon>
        <taxon>Hirudinea</taxon>
        <taxon>Rhynchobdellida</taxon>
        <taxon>Glossiphoniidae</taxon>
        <taxon>Helobdella</taxon>
    </lineage>
</organism>
<dbReference type="InterPro" id="IPR000741">
    <property type="entry name" value="FBA_I"/>
</dbReference>
<dbReference type="eggNOG" id="KOG1557">
    <property type="taxonomic scope" value="Eukaryota"/>
</dbReference>
<dbReference type="EC" id="4.1.2.13" evidence="4"/>
<dbReference type="GeneID" id="20217277"/>
<dbReference type="EnsemblMetazoa" id="HelroT91686">
    <property type="protein sequence ID" value="HelroP91686"/>
    <property type="gene ID" value="HelroG91686"/>
</dbReference>
<dbReference type="Pfam" id="PF00274">
    <property type="entry name" value="Glycolytic"/>
    <property type="match status" value="1"/>
</dbReference>
<reference evidence="10" key="3">
    <citation type="submission" date="2015-06" db="UniProtKB">
        <authorList>
            <consortium name="EnsemblMetazoa"/>
        </authorList>
    </citation>
    <scope>IDENTIFICATION</scope>
</reference>
<dbReference type="AlphaFoldDB" id="T1G880"/>
<evidence type="ECO:0000256" key="7">
    <source>
        <dbReference type="ARBA" id="ARBA00023239"/>
    </source>
</evidence>
<dbReference type="Gene3D" id="3.20.20.70">
    <property type="entry name" value="Aldolase class I"/>
    <property type="match status" value="1"/>
</dbReference>
<comment type="pathway">
    <text evidence="2">Carbohydrate degradation; glycolysis; D-glyceraldehyde 3-phosphate and glycerone phosphate from D-glucose: step 4/4.</text>
</comment>
<dbReference type="Proteomes" id="UP000015101">
    <property type="component" value="Unassembled WGS sequence"/>
</dbReference>
<dbReference type="PANTHER" id="PTHR11627">
    <property type="entry name" value="FRUCTOSE-BISPHOSPHATE ALDOLASE"/>
    <property type="match status" value="1"/>
</dbReference>
<dbReference type="GO" id="GO:0006096">
    <property type="term" value="P:glycolytic process"/>
    <property type="evidence" value="ECO:0000318"/>
    <property type="project" value="GO_Central"/>
</dbReference>
<dbReference type="InterPro" id="IPR013785">
    <property type="entry name" value="Aldolase_TIM"/>
</dbReference>
<keyword evidence="11" id="KW-1185">Reference proteome</keyword>
<evidence type="ECO:0000256" key="3">
    <source>
        <dbReference type="ARBA" id="ARBA00010387"/>
    </source>
</evidence>
<comment type="catalytic activity">
    <reaction evidence="1">
        <text>beta-D-fructose 1,6-bisphosphate = D-glyceraldehyde 3-phosphate + dihydroxyacetone phosphate</text>
        <dbReference type="Rhea" id="RHEA:14729"/>
        <dbReference type="ChEBI" id="CHEBI:32966"/>
        <dbReference type="ChEBI" id="CHEBI:57642"/>
        <dbReference type="ChEBI" id="CHEBI:59776"/>
        <dbReference type="EC" id="4.1.2.13"/>
    </reaction>
</comment>
<keyword evidence="6" id="KW-0324">Glycolysis</keyword>
<dbReference type="GO" id="GO:0004332">
    <property type="term" value="F:fructose-bisphosphate aldolase activity"/>
    <property type="evidence" value="ECO:0000318"/>
    <property type="project" value="GO_Central"/>
</dbReference>
<dbReference type="HOGENOM" id="CLU_031243_0_0_1"/>
<reference evidence="11" key="1">
    <citation type="submission" date="2012-12" db="EMBL/GenBank/DDBJ databases">
        <authorList>
            <person name="Hellsten U."/>
            <person name="Grimwood J."/>
            <person name="Chapman J.A."/>
            <person name="Shapiro H."/>
            <person name="Aerts A."/>
            <person name="Otillar R.P."/>
            <person name="Terry A.Y."/>
            <person name="Boore J.L."/>
            <person name="Simakov O."/>
            <person name="Marletaz F."/>
            <person name="Cho S.-J."/>
            <person name="Edsinger-Gonzales E."/>
            <person name="Havlak P."/>
            <person name="Kuo D.-H."/>
            <person name="Larsson T."/>
            <person name="Lv J."/>
            <person name="Arendt D."/>
            <person name="Savage R."/>
            <person name="Osoegawa K."/>
            <person name="de Jong P."/>
            <person name="Lindberg D.R."/>
            <person name="Seaver E.C."/>
            <person name="Weisblat D.A."/>
            <person name="Putnam N.H."/>
            <person name="Grigoriev I.V."/>
            <person name="Rokhsar D.S."/>
        </authorList>
    </citation>
    <scope>NUCLEOTIDE SEQUENCE</scope>
</reference>
<reference evidence="9 11" key="2">
    <citation type="journal article" date="2013" name="Nature">
        <title>Insights into bilaterian evolution from three spiralian genomes.</title>
        <authorList>
            <person name="Simakov O."/>
            <person name="Marletaz F."/>
            <person name="Cho S.J."/>
            <person name="Edsinger-Gonzales E."/>
            <person name="Havlak P."/>
            <person name="Hellsten U."/>
            <person name="Kuo D.H."/>
            <person name="Larsson T."/>
            <person name="Lv J."/>
            <person name="Arendt D."/>
            <person name="Savage R."/>
            <person name="Osoegawa K."/>
            <person name="de Jong P."/>
            <person name="Grimwood J."/>
            <person name="Chapman J.A."/>
            <person name="Shapiro H."/>
            <person name="Aerts A."/>
            <person name="Otillar R.P."/>
            <person name="Terry A.Y."/>
            <person name="Boore J.L."/>
            <person name="Grigoriev I.V."/>
            <person name="Lindberg D.R."/>
            <person name="Seaver E.C."/>
            <person name="Weisblat D.A."/>
            <person name="Putnam N.H."/>
            <person name="Rokhsar D.S."/>
        </authorList>
    </citation>
    <scope>NUCLEOTIDE SEQUENCE</scope>
</reference>
<evidence type="ECO:0000256" key="8">
    <source>
        <dbReference type="ARBA" id="ARBA00023270"/>
    </source>
</evidence>
<dbReference type="STRING" id="6412.T1G880"/>
<dbReference type="UniPathway" id="UPA00109">
    <property type="reaction ID" value="UER00183"/>
</dbReference>
<accession>T1G880</accession>
<dbReference type="RefSeq" id="XP_009010771.1">
    <property type="nucleotide sequence ID" value="XM_009012523.1"/>
</dbReference>
<dbReference type="CDD" id="cd00948">
    <property type="entry name" value="FBP_aldolase_I_a"/>
    <property type="match status" value="1"/>
</dbReference>
<evidence type="ECO:0000313" key="11">
    <source>
        <dbReference type="Proteomes" id="UP000015101"/>
    </source>
</evidence>
<dbReference type="InParanoid" id="T1G880"/>
<dbReference type="KEGG" id="hro:HELRODRAFT_91686"/>
<protein>
    <recommendedName>
        <fullName evidence="5">Fructose-bisphosphate aldolase</fullName>
        <ecNumber evidence="4">4.1.2.13</ecNumber>
    </recommendedName>
</protein>
<gene>
    <name evidence="10" type="primary">20217277</name>
    <name evidence="9" type="ORF">HELRODRAFT_91686</name>
</gene>
<dbReference type="EMBL" id="AMQM01008812">
    <property type="status" value="NOT_ANNOTATED_CDS"/>
    <property type="molecule type" value="Genomic_DNA"/>
</dbReference>
<evidence type="ECO:0000256" key="4">
    <source>
        <dbReference type="ARBA" id="ARBA00013068"/>
    </source>
</evidence>
<dbReference type="SUPFAM" id="SSF51569">
    <property type="entry name" value="Aldolase"/>
    <property type="match status" value="1"/>
</dbReference>
<dbReference type="OrthoDB" id="36455at2759"/>